<comment type="caution">
    <text evidence="1">The sequence shown here is derived from an EMBL/GenBank/DDBJ whole genome shotgun (WGS) entry which is preliminary data.</text>
</comment>
<name>A0ABU1KA05_9FLAO</name>
<dbReference type="EMBL" id="JAVDQA010000008">
    <property type="protein sequence ID" value="MDR6301872.1"/>
    <property type="molecule type" value="Genomic_DNA"/>
</dbReference>
<dbReference type="InterPro" id="IPR019734">
    <property type="entry name" value="TPR_rpt"/>
</dbReference>
<evidence type="ECO:0000313" key="1">
    <source>
        <dbReference type="EMBL" id="MDR6301872.1"/>
    </source>
</evidence>
<dbReference type="SUPFAM" id="SSF48452">
    <property type="entry name" value="TPR-like"/>
    <property type="match status" value="2"/>
</dbReference>
<organism evidence="1 2">
    <name type="scientific">Mesonia maritima</name>
    <dbReference type="NCBI Taxonomy" id="1793873"/>
    <lineage>
        <taxon>Bacteria</taxon>
        <taxon>Pseudomonadati</taxon>
        <taxon>Bacteroidota</taxon>
        <taxon>Flavobacteriia</taxon>
        <taxon>Flavobacteriales</taxon>
        <taxon>Flavobacteriaceae</taxon>
        <taxon>Mesonia</taxon>
    </lineage>
</organism>
<keyword evidence="2" id="KW-1185">Reference proteome</keyword>
<evidence type="ECO:0000313" key="2">
    <source>
        <dbReference type="Proteomes" id="UP001257659"/>
    </source>
</evidence>
<sequence>MNKKKILQEHLYNCAHRYNYIKELHKYENCIDEGLKKDSTIAYLWQQKAMPYFKARKYEVGMEFLDKAVKYDEKSWLAYRAFIKCIFAKTYNDAIKDFKRIKKLEGNSYVMDHTYNFYLALSYLQLNEFKKAENIFEKDIQQQVEEWGEDGYHHLDLFYYGISLFEQQKWEKAILQFDKSLEKYPKFAEPKFYKSIAMSQLKNYQKEATDEMMKQALLDRKNGNTINEDSSIYEQYPYQLRN</sequence>
<dbReference type="SMART" id="SM00028">
    <property type="entry name" value="TPR"/>
    <property type="match status" value="3"/>
</dbReference>
<gene>
    <name evidence="1" type="ORF">GGR31_002544</name>
</gene>
<protein>
    <submittedName>
        <fullName evidence="1">Tetratricopeptide (TPR) repeat protein</fullName>
    </submittedName>
</protein>
<proteinExistence type="predicted"/>
<dbReference type="InterPro" id="IPR011990">
    <property type="entry name" value="TPR-like_helical_dom_sf"/>
</dbReference>
<accession>A0ABU1KA05</accession>
<dbReference type="RefSeq" id="WP_309729745.1">
    <property type="nucleotide sequence ID" value="NZ_JAVDQA010000008.1"/>
</dbReference>
<reference evidence="1 2" key="1">
    <citation type="submission" date="2023-07" db="EMBL/GenBank/DDBJ databases">
        <title>Genomic Encyclopedia of Type Strains, Phase IV (KMG-IV): sequencing the most valuable type-strain genomes for metagenomic binning, comparative biology and taxonomic classification.</title>
        <authorList>
            <person name="Goeker M."/>
        </authorList>
    </citation>
    <scope>NUCLEOTIDE SEQUENCE [LARGE SCALE GENOMIC DNA]</scope>
    <source>
        <strain evidence="1 2">DSM 102814</strain>
    </source>
</reference>
<dbReference type="Proteomes" id="UP001257659">
    <property type="component" value="Unassembled WGS sequence"/>
</dbReference>
<dbReference type="Gene3D" id="1.25.40.10">
    <property type="entry name" value="Tetratricopeptide repeat domain"/>
    <property type="match status" value="2"/>
</dbReference>